<comment type="caution">
    <text evidence="2">The sequence shown here is derived from an EMBL/GenBank/DDBJ whole genome shotgun (WGS) entry which is preliminary data.</text>
</comment>
<proteinExistence type="predicted"/>
<name>A0A8T0NXA3_PANVG</name>
<dbReference type="EMBL" id="CM029053">
    <property type="protein sequence ID" value="KAG2553095.1"/>
    <property type="molecule type" value="Genomic_DNA"/>
</dbReference>
<dbReference type="PANTHER" id="PTHR34205:SF2">
    <property type="entry name" value="DUF962 DOMAIN-CONTAINING PROTEIN"/>
    <property type="match status" value="1"/>
</dbReference>
<dbReference type="AlphaFoldDB" id="A0A8T0NXA3"/>
<dbReference type="Proteomes" id="UP000823388">
    <property type="component" value="Chromosome 9K"/>
</dbReference>
<feature type="region of interest" description="Disordered" evidence="1">
    <location>
        <begin position="36"/>
        <end position="65"/>
    </location>
</feature>
<dbReference type="OrthoDB" id="5511466at2759"/>
<evidence type="ECO:0000313" key="2">
    <source>
        <dbReference type="EMBL" id="KAG2553095.1"/>
    </source>
</evidence>
<dbReference type="InterPro" id="IPR009305">
    <property type="entry name" value="Mpo1-like"/>
</dbReference>
<evidence type="ECO:0000256" key="1">
    <source>
        <dbReference type="SAM" id="MobiDB-lite"/>
    </source>
</evidence>
<gene>
    <name evidence="2" type="ORF">PVAP13_9KG509600</name>
</gene>
<dbReference type="PANTHER" id="PTHR34205">
    <property type="entry name" value="TRANSMEMBRANE PROTEIN"/>
    <property type="match status" value="1"/>
</dbReference>
<evidence type="ECO:0008006" key="4">
    <source>
        <dbReference type="Google" id="ProtNLM"/>
    </source>
</evidence>
<reference evidence="2" key="1">
    <citation type="submission" date="2020-05" db="EMBL/GenBank/DDBJ databases">
        <title>WGS assembly of Panicum virgatum.</title>
        <authorList>
            <person name="Lovell J.T."/>
            <person name="Jenkins J."/>
            <person name="Shu S."/>
            <person name="Juenger T.E."/>
            <person name="Schmutz J."/>
        </authorList>
    </citation>
    <scope>NUCLEOTIDE SEQUENCE</scope>
    <source>
        <strain evidence="2">AP13</strain>
    </source>
</reference>
<protein>
    <recommendedName>
        <fullName evidence="4">DUF962 domain-containing protein</fullName>
    </recommendedName>
</protein>
<keyword evidence="3" id="KW-1185">Reference proteome</keyword>
<sequence>MIGSGFRIKESQLVGQPAVSRLVGIRARLANAPQAGEAAAAERKGEATPTGAMGRSGAGGEAAGTRQQQFGSMDEFWGFYLSQHSKPGTRRWHFLGTLASLACAALAAATGRAAPLLAAPVLGYGMAWYSHFFVEGNRPATFGHPVWSLLCDYRMFGLILTGRIDAELDRLRIQPRPDAPATSAHQD</sequence>
<organism evidence="2 3">
    <name type="scientific">Panicum virgatum</name>
    <name type="common">Blackwell switchgrass</name>
    <dbReference type="NCBI Taxonomy" id="38727"/>
    <lineage>
        <taxon>Eukaryota</taxon>
        <taxon>Viridiplantae</taxon>
        <taxon>Streptophyta</taxon>
        <taxon>Embryophyta</taxon>
        <taxon>Tracheophyta</taxon>
        <taxon>Spermatophyta</taxon>
        <taxon>Magnoliopsida</taxon>
        <taxon>Liliopsida</taxon>
        <taxon>Poales</taxon>
        <taxon>Poaceae</taxon>
        <taxon>PACMAD clade</taxon>
        <taxon>Panicoideae</taxon>
        <taxon>Panicodae</taxon>
        <taxon>Paniceae</taxon>
        <taxon>Panicinae</taxon>
        <taxon>Panicum</taxon>
        <taxon>Panicum sect. Hiantes</taxon>
    </lineage>
</organism>
<dbReference type="Pfam" id="PF06127">
    <property type="entry name" value="Mpo1-like"/>
    <property type="match status" value="1"/>
</dbReference>
<evidence type="ECO:0000313" key="3">
    <source>
        <dbReference type="Proteomes" id="UP000823388"/>
    </source>
</evidence>
<accession>A0A8T0NXA3</accession>